<dbReference type="GO" id="GO:0003735">
    <property type="term" value="F:structural constituent of ribosome"/>
    <property type="evidence" value="ECO:0007669"/>
    <property type="project" value="UniProtKB-UniRule"/>
</dbReference>
<dbReference type="InterPro" id="IPR005825">
    <property type="entry name" value="Ribosomal_uL24_CS"/>
</dbReference>
<dbReference type="InParanoid" id="L0AD86"/>
<dbReference type="InterPro" id="IPR005756">
    <property type="entry name" value="Ribosomal_uL24_euk/arc"/>
</dbReference>
<dbReference type="Proteomes" id="UP000010469">
    <property type="component" value="Chromosome"/>
</dbReference>
<gene>
    <name evidence="4" type="primary">rpl24</name>
    <name evidence="7" type="ordered locus">Calag_1378</name>
</gene>
<dbReference type="CDD" id="cd06089">
    <property type="entry name" value="KOW_RPL26"/>
    <property type="match status" value="1"/>
</dbReference>
<keyword evidence="4" id="KW-0699">rRNA-binding</keyword>
<reference evidence="8" key="1">
    <citation type="submission" date="2012-03" db="EMBL/GenBank/DDBJ databases">
        <title>Complete genome of Caldisphaera lagunensis DSM 15908.</title>
        <authorList>
            <person name="Lucas S."/>
            <person name="Copeland A."/>
            <person name="Lapidus A."/>
            <person name="Glavina del Rio T."/>
            <person name="Dalin E."/>
            <person name="Tice H."/>
            <person name="Bruce D."/>
            <person name="Goodwin L."/>
            <person name="Pitluck S."/>
            <person name="Peters L."/>
            <person name="Mikhailova N."/>
            <person name="Teshima H."/>
            <person name="Kyrpides N."/>
            <person name="Mavromatis K."/>
            <person name="Ivanova N."/>
            <person name="Brettin T."/>
            <person name="Detter J.C."/>
            <person name="Han C."/>
            <person name="Larimer F."/>
            <person name="Land M."/>
            <person name="Hauser L."/>
            <person name="Markowitz V."/>
            <person name="Cheng J.-F."/>
            <person name="Hugenholtz P."/>
            <person name="Woyke T."/>
            <person name="Wu D."/>
            <person name="Spring S."/>
            <person name="Schroeder M."/>
            <person name="Brambilla E."/>
            <person name="Klenk H.-P."/>
            <person name="Eisen J.A."/>
        </authorList>
    </citation>
    <scope>NUCLEOTIDE SEQUENCE [LARGE SCALE GENOMIC DNA]</scope>
    <source>
        <strain evidence="8">DSM 15908 / JCM 11604 / IC-154</strain>
    </source>
</reference>
<dbReference type="RefSeq" id="WP_015232984.1">
    <property type="nucleotide sequence ID" value="NC_019791.1"/>
</dbReference>
<comment type="subunit">
    <text evidence="4">Part of the 50S ribosomal subunit.</text>
</comment>
<comment type="function">
    <text evidence="4">Located at the polypeptide exit tunnel on the outside of the subunit.</text>
</comment>
<evidence type="ECO:0000313" key="8">
    <source>
        <dbReference type="Proteomes" id="UP000010469"/>
    </source>
</evidence>
<dbReference type="NCBIfam" id="TIGR01080">
    <property type="entry name" value="rplX_A_E"/>
    <property type="match status" value="1"/>
</dbReference>
<dbReference type="InterPro" id="IPR014722">
    <property type="entry name" value="Rib_uL2_dom2"/>
</dbReference>
<dbReference type="GeneID" id="14212638"/>
<dbReference type="GO" id="GO:0006412">
    <property type="term" value="P:translation"/>
    <property type="evidence" value="ECO:0007669"/>
    <property type="project" value="UniProtKB-UniRule"/>
</dbReference>
<keyword evidence="8" id="KW-1185">Reference proteome</keyword>
<dbReference type="Gene3D" id="2.30.30.30">
    <property type="match status" value="1"/>
</dbReference>
<protein>
    <recommendedName>
        <fullName evidence="4">Large ribosomal subunit protein uL24</fullName>
    </recommendedName>
</protein>
<dbReference type="Pfam" id="PF00467">
    <property type="entry name" value="KOW"/>
    <property type="match status" value="1"/>
</dbReference>
<dbReference type="Pfam" id="PF16906">
    <property type="entry name" value="Ribosomal_L26"/>
    <property type="match status" value="1"/>
</dbReference>
<keyword evidence="3 4" id="KW-0687">Ribonucleoprotein</keyword>
<evidence type="ECO:0000256" key="5">
    <source>
        <dbReference type="SAM" id="MobiDB-lite"/>
    </source>
</evidence>
<evidence type="ECO:0000256" key="3">
    <source>
        <dbReference type="ARBA" id="ARBA00023274"/>
    </source>
</evidence>
<dbReference type="STRING" id="1056495.Calag_1378"/>
<feature type="domain" description="KOW" evidence="6">
    <location>
        <begin position="44"/>
        <end position="71"/>
    </location>
</feature>
<evidence type="ECO:0000256" key="2">
    <source>
        <dbReference type="ARBA" id="ARBA00022980"/>
    </source>
</evidence>
<dbReference type="GO" id="GO:0015934">
    <property type="term" value="C:large ribosomal subunit"/>
    <property type="evidence" value="ECO:0007669"/>
    <property type="project" value="UniProtKB-UniRule"/>
</dbReference>
<organism evidence="7 8">
    <name type="scientific">Caldisphaera lagunensis (strain DSM 15908 / JCM 11604 / ANMR 0165 / IC-154)</name>
    <dbReference type="NCBI Taxonomy" id="1056495"/>
    <lineage>
        <taxon>Archaea</taxon>
        <taxon>Thermoproteota</taxon>
        <taxon>Thermoprotei</taxon>
        <taxon>Acidilobales</taxon>
        <taxon>Caldisphaeraceae</taxon>
        <taxon>Caldisphaera</taxon>
    </lineage>
</organism>
<feature type="region of interest" description="Disordered" evidence="5">
    <location>
        <begin position="114"/>
        <end position="150"/>
    </location>
</feature>
<dbReference type="SUPFAM" id="SSF50104">
    <property type="entry name" value="Translation proteins SH3-like domain"/>
    <property type="match status" value="1"/>
</dbReference>
<name>L0AD86_CALLD</name>
<dbReference type="AlphaFoldDB" id="L0AD86"/>
<dbReference type="FunCoup" id="L0AD86">
    <property type="interactions" value="204"/>
</dbReference>
<dbReference type="HAMAP" id="MF_01326_A">
    <property type="entry name" value="Ribosomal_uL24_A"/>
    <property type="match status" value="1"/>
</dbReference>
<comment type="function">
    <text evidence="4">One of two assembly initiator proteins, it binds directly to the 5'-end of the 23S rRNA, where it nucleates assembly of the 50S subunit.</text>
</comment>
<evidence type="ECO:0000313" key="7">
    <source>
        <dbReference type="EMBL" id="AFZ71087.1"/>
    </source>
</evidence>
<keyword evidence="2 4" id="KW-0689">Ribosomal protein</keyword>
<dbReference type="GO" id="GO:0019843">
    <property type="term" value="F:rRNA binding"/>
    <property type="evidence" value="ECO:0007669"/>
    <property type="project" value="UniProtKB-UniRule"/>
</dbReference>
<evidence type="ECO:0000256" key="4">
    <source>
        <dbReference type="HAMAP-Rule" id="MF_01326"/>
    </source>
</evidence>
<sequence>MISSSIPKKQRKYLFNMPLHLRHKLVTVKLSKELRNKFGIRNLPVKVGDKVRVVKGTHKGKTGKVTEVDLKRLFVKIEGIKRKKADGTEIPVKIRPWNLEIIDLDLKDEERKKIVQRRGGKMQETQSEFAKAQESSEEKSTEEKEVKTNG</sequence>
<dbReference type="EMBL" id="CP003378">
    <property type="protein sequence ID" value="AFZ71087.1"/>
    <property type="molecule type" value="Genomic_DNA"/>
</dbReference>
<feature type="compositionally biased region" description="Basic and acidic residues" evidence="5">
    <location>
        <begin position="134"/>
        <end position="150"/>
    </location>
</feature>
<dbReference type="InterPro" id="IPR008991">
    <property type="entry name" value="Translation_prot_SH3-like_sf"/>
</dbReference>
<dbReference type="InterPro" id="IPR005824">
    <property type="entry name" value="KOW"/>
</dbReference>
<dbReference type="PANTHER" id="PTHR11143">
    <property type="entry name" value="60S RIBOSOMAL PROTEIN L26 FAMILY MEMBER"/>
    <property type="match status" value="1"/>
</dbReference>
<evidence type="ECO:0000256" key="1">
    <source>
        <dbReference type="ARBA" id="ARBA00010618"/>
    </source>
</evidence>
<keyword evidence="4" id="KW-0694">RNA-binding</keyword>
<evidence type="ECO:0000259" key="6">
    <source>
        <dbReference type="SMART" id="SM00739"/>
    </source>
</evidence>
<comment type="similarity">
    <text evidence="1 4">Belongs to the universal ribosomal protein uL24 family.</text>
</comment>
<dbReference type="PROSITE" id="PS01108">
    <property type="entry name" value="RIBOSOMAL_L24"/>
    <property type="match status" value="1"/>
</dbReference>
<dbReference type="KEGG" id="clg:Calag_1378"/>
<dbReference type="eggNOG" id="arCOG04094">
    <property type="taxonomic scope" value="Archaea"/>
</dbReference>
<dbReference type="InterPro" id="IPR041988">
    <property type="entry name" value="Ribosomal_uL24_KOW"/>
</dbReference>
<dbReference type="SMART" id="SM00739">
    <property type="entry name" value="KOW"/>
    <property type="match status" value="1"/>
</dbReference>
<dbReference type="HOGENOM" id="CLU_093240_2_1_2"/>
<proteinExistence type="inferred from homology"/>
<accession>L0AD86</accession>